<dbReference type="EMBL" id="ADCY02000044">
    <property type="protein sequence ID" value="EFG30544.2"/>
    <property type="molecule type" value="Genomic_DNA"/>
</dbReference>
<dbReference type="GO" id="GO:0000049">
    <property type="term" value="F:tRNA binding"/>
    <property type="evidence" value="ECO:0007669"/>
    <property type="project" value="TreeGrafter"/>
</dbReference>
<accession>V9H5P9</accession>
<dbReference type="eggNOG" id="COG0009">
    <property type="taxonomic scope" value="Bacteria"/>
</dbReference>
<comment type="subcellular location">
    <subcellularLocation>
        <location evidence="1">Cytoplasm</location>
    </subcellularLocation>
</comment>
<comment type="caution">
    <text evidence="8">The sequence shown here is derived from an EMBL/GenBank/DDBJ whole genome shotgun (WGS) entry which is preliminary data.</text>
</comment>
<evidence type="ECO:0000256" key="6">
    <source>
        <dbReference type="ARBA" id="ARBA00048366"/>
    </source>
</evidence>
<dbReference type="GO" id="GO:0061710">
    <property type="term" value="F:L-threonylcarbamoyladenylate synthase"/>
    <property type="evidence" value="ECO:0007669"/>
    <property type="project" value="UniProtKB-EC"/>
</dbReference>
<evidence type="ECO:0000313" key="9">
    <source>
        <dbReference type="Proteomes" id="UP000017813"/>
    </source>
</evidence>
<protein>
    <recommendedName>
        <fullName evidence="3">L-threonylcarbamoyladenylate synthase</fullName>
        <ecNumber evidence="3">2.7.7.87</ecNumber>
    </recommendedName>
</protein>
<comment type="similarity">
    <text evidence="2">Belongs to the SUA5 family.</text>
</comment>
<dbReference type="PANTHER" id="PTHR17490:SF18">
    <property type="entry name" value="THREONYLCARBAMOYL-AMP SYNTHASE"/>
    <property type="match status" value="1"/>
</dbReference>
<dbReference type="Gene3D" id="3.90.870.10">
    <property type="entry name" value="DHBP synthase"/>
    <property type="match status" value="1"/>
</dbReference>
<reference evidence="8 9" key="2">
    <citation type="submission" date="2011-10" db="EMBL/GenBank/DDBJ databases">
        <title>The Genome Sequence of Simonsiella muelleri ATCC 29453.</title>
        <authorList>
            <consortium name="The Broad Institute Genome Sequencing Platform"/>
            <consortium name="The Broad Institute Genome Sequencing Center for Infectious Disease"/>
            <person name="Earl A."/>
            <person name="Ward D."/>
            <person name="Feldgarden M."/>
            <person name="Gevers D."/>
            <person name="Izard J."/>
            <person name="Baranova O.V."/>
            <person name="Blanton J.M."/>
            <person name="Tanner A.C."/>
            <person name="Dewhirst F."/>
            <person name="Young S.K."/>
            <person name="Zeng Q."/>
            <person name="Gargeya S."/>
            <person name="Fitzgerald M."/>
            <person name="Haas B."/>
            <person name="Abouelleil A."/>
            <person name="Alvarado L."/>
            <person name="Arachchi H.M."/>
            <person name="Berlin A."/>
            <person name="Brown A."/>
            <person name="Chapman S.B."/>
            <person name="Chen Z."/>
            <person name="Dunbar C."/>
            <person name="Freedman E."/>
            <person name="Gearin G."/>
            <person name="Goldberg J."/>
            <person name="Griggs A."/>
            <person name="Gujja S."/>
            <person name="Heiman D."/>
            <person name="Howarth C."/>
            <person name="Larson L."/>
            <person name="Lui A."/>
            <person name="MacDonald P.J.P."/>
            <person name="Montmayeur A."/>
            <person name="Murphy C."/>
            <person name="Neiman D."/>
            <person name="Pearson M."/>
            <person name="Priest M."/>
            <person name="Roberts A."/>
            <person name="Saif S."/>
            <person name="Shea T."/>
            <person name="Shenoy N."/>
            <person name="Sisk P."/>
            <person name="Stolte C."/>
            <person name="Sykes S."/>
            <person name="Wortman J."/>
            <person name="Nusbaum C."/>
            <person name="Birren B."/>
        </authorList>
    </citation>
    <scope>NUCLEOTIDE SEQUENCE [LARGE SCALE GENOMIC DNA]</scope>
    <source>
        <strain evidence="8 9">ATCC 29453</strain>
    </source>
</reference>
<proteinExistence type="inferred from homology"/>
<dbReference type="GO" id="GO:0006450">
    <property type="term" value="P:regulation of translational fidelity"/>
    <property type="evidence" value="ECO:0007669"/>
    <property type="project" value="TreeGrafter"/>
</dbReference>
<dbReference type="AlphaFoldDB" id="V9H5P9"/>
<evidence type="ECO:0000256" key="3">
    <source>
        <dbReference type="ARBA" id="ARBA00012584"/>
    </source>
</evidence>
<dbReference type="RefSeq" id="WP_002642399.1">
    <property type="nucleotide sequence ID" value="NZ_CP019448.1"/>
</dbReference>
<dbReference type="InterPro" id="IPR006070">
    <property type="entry name" value="Sua5-like_dom"/>
</dbReference>
<dbReference type="OrthoDB" id="9814580at2"/>
<evidence type="ECO:0000256" key="2">
    <source>
        <dbReference type="ARBA" id="ARBA00007663"/>
    </source>
</evidence>
<organism evidence="8 9">
    <name type="scientific">Simonsiella muelleri ATCC 29453</name>
    <dbReference type="NCBI Taxonomy" id="641147"/>
    <lineage>
        <taxon>Bacteria</taxon>
        <taxon>Pseudomonadati</taxon>
        <taxon>Pseudomonadota</taxon>
        <taxon>Betaproteobacteria</taxon>
        <taxon>Neisseriales</taxon>
        <taxon>Neisseriaceae</taxon>
        <taxon>Simonsiella</taxon>
    </lineage>
</organism>
<keyword evidence="9" id="KW-1185">Reference proteome</keyword>
<evidence type="ECO:0000256" key="1">
    <source>
        <dbReference type="ARBA" id="ARBA00004496"/>
    </source>
</evidence>
<dbReference type="PANTHER" id="PTHR17490">
    <property type="entry name" value="SUA5"/>
    <property type="match status" value="1"/>
</dbReference>
<dbReference type="STRING" id="641147.HMPREF9021_01512"/>
<evidence type="ECO:0000259" key="7">
    <source>
        <dbReference type="PROSITE" id="PS51163"/>
    </source>
</evidence>
<reference evidence="8 9" key="1">
    <citation type="submission" date="2010-03" db="EMBL/GenBank/DDBJ databases">
        <authorList>
            <consortium name="The Broad Institute Genome Sequencing Platform"/>
            <person name="Ward D."/>
            <person name="Earl A."/>
            <person name="Feldgarden M."/>
            <person name="Gevers D."/>
            <person name="Young S."/>
            <person name="Zeng Q."/>
            <person name="Koehrsen M."/>
            <person name="Alvarado L."/>
            <person name="Berlin A.M."/>
            <person name="Borenstein D."/>
            <person name="Chapman S.B."/>
            <person name="Chen Z."/>
            <person name="Engels R."/>
            <person name="Freedman E."/>
            <person name="Gellesch M."/>
            <person name="Goldberg J."/>
            <person name="Griggs A."/>
            <person name="Gujja S."/>
            <person name="Heilman E.R."/>
            <person name="Heiman D.I."/>
            <person name="Hepburn T.A."/>
            <person name="Howarth C."/>
            <person name="Jen D."/>
            <person name="Larson L."/>
            <person name="Mehta T."/>
            <person name="Park D."/>
            <person name="Pearson M."/>
            <person name="Richards J."/>
            <person name="Roberts A."/>
            <person name="Saif S."/>
            <person name="Shea T.D."/>
            <person name="Shenoy N."/>
            <person name="Sisk P."/>
            <person name="Stolte C."/>
            <person name="Sykes S.N."/>
            <person name="Walk T."/>
            <person name="White J."/>
            <person name="Yandava C."/>
            <person name="Izard J."/>
            <person name="Baranova O.V."/>
            <person name="Blanton J.M."/>
            <person name="Tanner A.C."/>
            <person name="Dewhirst F."/>
            <person name="Haas B."/>
            <person name="Nusbaum C."/>
            <person name="Birren B."/>
        </authorList>
    </citation>
    <scope>NUCLEOTIDE SEQUENCE [LARGE SCALE GENOMIC DNA]</scope>
    <source>
        <strain evidence="8 9">ATCC 29453</strain>
    </source>
</reference>
<keyword evidence="5" id="KW-0808">Transferase</keyword>
<sequence>MQRINAYTLRAHLKRGGVIAYPTEFCYGLGCLPNHIVGIRRILHIKKRPQHKGLITIGQNFRQLAPLLKRLPENDIQQYQQIWQTDPPTTLILPARASVLPLLRGRRRGSLAVRVPRHDVARQVCWLAKNALVSTSCNRAKKRPCRTERETRRQFGRDVLIIGGKTGGYKQPSQIMNPFSAERLR</sequence>
<keyword evidence="4" id="KW-0963">Cytoplasm</keyword>
<dbReference type="HOGENOM" id="CLU_031397_6_1_4"/>
<dbReference type="InterPro" id="IPR017945">
    <property type="entry name" value="DHBP_synth_RibB-like_a/b_dom"/>
</dbReference>
<comment type="catalytic activity">
    <reaction evidence="6">
        <text>L-threonine + hydrogencarbonate + ATP = L-threonylcarbamoyladenylate + diphosphate + H2O</text>
        <dbReference type="Rhea" id="RHEA:36407"/>
        <dbReference type="ChEBI" id="CHEBI:15377"/>
        <dbReference type="ChEBI" id="CHEBI:17544"/>
        <dbReference type="ChEBI" id="CHEBI:30616"/>
        <dbReference type="ChEBI" id="CHEBI:33019"/>
        <dbReference type="ChEBI" id="CHEBI:57926"/>
        <dbReference type="ChEBI" id="CHEBI:73682"/>
        <dbReference type="EC" id="2.7.7.87"/>
    </reaction>
</comment>
<evidence type="ECO:0000256" key="5">
    <source>
        <dbReference type="ARBA" id="ARBA00022679"/>
    </source>
</evidence>
<feature type="domain" description="YrdC-like" evidence="7">
    <location>
        <begin position="3"/>
        <end position="185"/>
    </location>
</feature>
<dbReference type="Pfam" id="PF01300">
    <property type="entry name" value="Sua5_yciO_yrdC"/>
    <property type="match status" value="1"/>
</dbReference>
<name>V9H5P9_9NEIS</name>
<dbReference type="EC" id="2.7.7.87" evidence="3"/>
<evidence type="ECO:0000313" key="8">
    <source>
        <dbReference type="EMBL" id="EFG30544.2"/>
    </source>
</evidence>
<dbReference type="InterPro" id="IPR050156">
    <property type="entry name" value="TC-AMP_synthase_SUA5"/>
</dbReference>
<gene>
    <name evidence="8" type="ORF">HMPREF9021_01512</name>
</gene>
<dbReference type="GO" id="GO:0003725">
    <property type="term" value="F:double-stranded RNA binding"/>
    <property type="evidence" value="ECO:0007669"/>
    <property type="project" value="InterPro"/>
</dbReference>
<dbReference type="KEGG" id="smur:BWP33_11135"/>
<dbReference type="SUPFAM" id="SSF55821">
    <property type="entry name" value="YrdC/RibB"/>
    <property type="match status" value="1"/>
</dbReference>
<evidence type="ECO:0000256" key="4">
    <source>
        <dbReference type="ARBA" id="ARBA00022490"/>
    </source>
</evidence>
<dbReference type="Proteomes" id="UP000017813">
    <property type="component" value="Unassembled WGS sequence"/>
</dbReference>
<dbReference type="PROSITE" id="PS51163">
    <property type="entry name" value="YRDC"/>
    <property type="match status" value="1"/>
</dbReference>
<dbReference type="GO" id="GO:0005737">
    <property type="term" value="C:cytoplasm"/>
    <property type="evidence" value="ECO:0007669"/>
    <property type="project" value="UniProtKB-SubCell"/>
</dbReference>